<dbReference type="Pfam" id="PF01966">
    <property type="entry name" value="HD"/>
    <property type="match status" value="1"/>
</dbReference>
<accession>A0A0W8G365</accession>
<dbReference type="PROSITE" id="PS51831">
    <property type="entry name" value="HD"/>
    <property type="match status" value="1"/>
</dbReference>
<evidence type="ECO:0000313" key="2">
    <source>
        <dbReference type="EMBL" id="KUG27489.1"/>
    </source>
</evidence>
<dbReference type="Gene3D" id="1.10.3210.10">
    <property type="entry name" value="Hypothetical protein af1432"/>
    <property type="match status" value="1"/>
</dbReference>
<feature type="domain" description="HD" evidence="1">
    <location>
        <begin position="30"/>
        <end position="152"/>
    </location>
</feature>
<name>A0A0W8G365_9ZZZZ</name>
<dbReference type="InterPro" id="IPR003607">
    <property type="entry name" value="HD/PDEase_dom"/>
</dbReference>
<dbReference type="InterPro" id="IPR006674">
    <property type="entry name" value="HD_domain"/>
</dbReference>
<dbReference type="AlphaFoldDB" id="A0A0W8G365"/>
<dbReference type="NCBIfam" id="TIGR00277">
    <property type="entry name" value="HDIG"/>
    <property type="match status" value="1"/>
</dbReference>
<reference evidence="2" key="1">
    <citation type="journal article" date="2015" name="Proc. Natl. Acad. Sci. U.S.A.">
        <title>Networks of energetic and metabolic interactions define dynamics in microbial communities.</title>
        <authorList>
            <person name="Embree M."/>
            <person name="Liu J.K."/>
            <person name="Al-Bassam M.M."/>
            <person name="Zengler K."/>
        </authorList>
    </citation>
    <scope>NUCLEOTIDE SEQUENCE</scope>
</reference>
<sequence>MLDRYAGRFQAFVDRFLTGEATDDARVNLKREHSLKVLAEAGMLTRRLGFDPDHARLTHVAALFHDTGRFPQYAAYKTFRDATSVNHGRLGVATLRREGLIADLPRASRALIYGAIVMHNRFALPAAVAKAPESPLALASHVVRDADKLDILRVMVEHFEADGGSDEVVTMALPDRPDAYARNLVEPLLGGRVARYADLGCQNDLRLLLISWVYGFRFPAAREEAFARGLIDRLFAGLPRTREIETAREHVYRLAPGGKHDA</sequence>
<dbReference type="CDD" id="cd00077">
    <property type="entry name" value="HDc"/>
    <property type="match status" value="1"/>
</dbReference>
<protein>
    <submittedName>
        <fullName evidence="2">Hd domain protein</fullName>
    </submittedName>
</protein>
<proteinExistence type="predicted"/>
<dbReference type="SUPFAM" id="SSF109604">
    <property type="entry name" value="HD-domain/PDEase-like"/>
    <property type="match status" value="1"/>
</dbReference>
<gene>
    <name evidence="2" type="ORF">ASZ90_002661</name>
</gene>
<dbReference type="InterPro" id="IPR006675">
    <property type="entry name" value="HDIG_dom"/>
</dbReference>
<evidence type="ECO:0000259" key="1">
    <source>
        <dbReference type="PROSITE" id="PS51831"/>
    </source>
</evidence>
<comment type="caution">
    <text evidence="2">The sequence shown here is derived from an EMBL/GenBank/DDBJ whole genome shotgun (WGS) entry which is preliminary data.</text>
</comment>
<organism evidence="2">
    <name type="scientific">hydrocarbon metagenome</name>
    <dbReference type="NCBI Taxonomy" id="938273"/>
    <lineage>
        <taxon>unclassified sequences</taxon>
        <taxon>metagenomes</taxon>
        <taxon>ecological metagenomes</taxon>
    </lineage>
</organism>
<dbReference type="EMBL" id="LNQE01000324">
    <property type="protein sequence ID" value="KUG27489.1"/>
    <property type="molecule type" value="Genomic_DNA"/>
</dbReference>